<evidence type="ECO:0000313" key="2">
    <source>
        <dbReference type="EMBL" id="CAB3397783.1"/>
    </source>
</evidence>
<organism evidence="2 3">
    <name type="scientific">Caenorhabditis bovis</name>
    <dbReference type="NCBI Taxonomy" id="2654633"/>
    <lineage>
        <taxon>Eukaryota</taxon>
        <taxon>Metazoa</taxon>
        <taxon>Ecdysozoa</taxon>
        <taxon>Nematoda</taxon>
        <taxon>Chromadorea</taxon>
        <taxon>Rhabditida</taxon>
        <taxon>Rhabditina</taxon>
        <taxon>Rhabditomorpha</taxon>
        <taxon>Rhabditoidea</taxon>
        <taxon>Rhabditidae</taxon>
        <taxon>Peloderinae</taxon>
        <taxon>Caenorhabditis</taxon>
    </lineage>
</organism>
<dbReference type="OrthoDB" id="5777157at2759"/>
<gene>
    <name evidence="2" type="ORF">CBOVIS_LOCUS1146</name>
</gene>
<dbReference type="InterPro" id="IPR052961">
    <property type="entry name" value="Oxido-Kinase-like_Enzymes"/>
</dbReference>
<keyword evidence="3" id="KW-1185">Reference proteome</keyword>
<dbReference type="InterPro" id="IPR012877">
    <property type="entry name" value="Dhs-27"/>
</dbReference>
<dbReference type="PANTHER" id="PTHR23020">
    <property type="entry name" value="UNCHARACTERIZED NUCLEAR HORMONE RECEPTOR-RELATED"/>
    <property type="match status" value="1"/>
</dbReference>
<feature type="domain" description="CHK kinase-like" evidence="1">
    <location>
        <begin position="1"/>
        <end position="101"/>
    </location>
</feature>
<dbReference type="Proteomes" id="UP000494206">
    <property type="component" value="Unassembled WGS sequence"/>
</dbReference>
<dbReference type="AlphaFoldDB" id="A0A8S1EBB2"/>
<dbReference type="InterPro" id="IPR011009">
    <property type="entry name" value="Kinase-like_dom_sf"/>
</dbReference>
<dbReference type="PANTHER" id="PTHR23020:SF9">
    <property type="entry name" value="CHK KINASE-LIKE DOMAIN-CONTAINING PROTEIN"/>
    <property type="match status" value="1"/>
</dbReference>
<reference evidence="2 3" key="1">
    <citation type="submission" date="2020-04" db="EMBL/GenBank/DDBJ databases">
        <authorList>
            <person name="Laetsch R D."/>
            <person name="Stevens L."/>
            <person name="Kumar S."/>
            <person name="Blaxter L. M."/>
        </authorList>
    </citation>
    <scope>NUCLEOTIDE SEQUENCE [LARGE SCALE GENOMIC DNA]</scope>
</reference>
<accession>A0A8S1EBB2</accession>
<dbReference type="EMBL" id="CADEPM010000001">
    <property type="protein sequence ID" value="CAB3397783.1"/>
    <property type="molecule type" value="Genomic_DNA"/>
</dbReference>
<dbReference type="SMART" id="SM00587">
    <property type="entry name" value="CHK"/>
    <property type="match status" value="1"/>
</dbReference>
<protein>
    <recommendedName>
        <fullName evidence="1">CHK kinase-like domain-containing protein</fullName>
    </recommendedName>
</protein>
<dbReference type="InterPro" id="IPR015897">
    <property type="entry name" value="CHK_kinase-like"/>
</dbReference>
<evidence type="ECO:0000259" key="1">
    <source>
        <dbReference type="SMART" id="SM00587"/>
    </source>
</evidence>
<dbReference type="Gene3D" id="3.90.1200.10">
    <property type="match status" value="1"/>
</dbReference>
<dbReference type="Pfam" id="PF07914">
    <property type="entry name" value="DUF1679"/>
    <property type="match status" value="1"/>
</dbReference>
<name>A0A8S1EBB2_9PELO</name>
<evidence type="ECO:0000313" key="3">
    <source>
        <dbReference type="Proteomes" id="UP000494206"/>
    </source>
</evidence>
<proteinExistence type="predicted"/>
<comment type="caution">
    <text evidence="2">The sequence shown here is derived from an EMBL/GenBank/DDBJ whole genome shotgun (WGS) entry which is preliminary data.</text>
</comment>
<dbReference type="SUPFAM" id="SSF56112">
    <property type="entry name" value="Protein kinase-like (PK-like)"/>
    <property type="match status" value="1"/>
</dbReference>
<sequence>MMELGLKIIDIDLMDNVNKVVGIEKDVLVHGDLWSANLLWVKKNGIEVIDKIIDYQRAHMGNPAEDLVKIFLSALSGNDAQNRWEELLEKFYEYFKEEVASRGHELPYTLEQLKESYKLYFNGAGLIMFQMFGPVAQTKLSYTNPAQAGPYKEILFEKTTHLLDEMEKYYNYRINAV</sequence>